<reference evidence="2 3" key="1">
    <citation type="submission" date="2020-06" db="EMBL/GenBank/DDBJ databases">
        <title>Transcriptomic and genomic resources for Thalictrum thalictroides and T. hernandezii: Facilitating candidate gene discovery in an emerging model plant lineage.</title>
        <authorList>
            <person name="Arias T."/>
            <person name="Riano-Pachon D.M."/>
            <person name="Di Stilio V.S."/>
        </authorList>
    </citation>
    <scope>NUCLEOTIDE SEQUENCE [LARGE SCALE GENOMIC DNA]</scope>
    <source>
        <strain evidence="3">cv. WT478/WT964</strain>
        <tissue evidence="2">Leaves</tissue>
    </source>
</reference>
<name>A0A7J6WFG0_THATH</name>
<evidence type="ECO:0000313" key="2">
    <source>
        <dbReference type="EMBL" id="KAF5196186.1"/>
    </source>
</evidence>
<comment type="caution">
    <text evidence="2">The sequence shown here is derived from an EMBL/GenBank/DDBJ whole genome shotgun (WGS) entry which is preliminary data.</text>
</comment>
<organism evidence="2 3">
    <name type="scientific">Thalictrum thalictroides</name>
    <name type="common">Rue-anemone</name>
    <name type="synonym">Anemone thalictroides</name>
    <dbReference type="NCBI Taxonomy" id="46969"/>
    <lineage>
        <taxon>Eukaryota</taxon>
        <taxon>Viridiplantae</taxon>
        <taxon>Streptophyta</taxon>
        <taxon>Embryophyta</taxon>
        <taxon>Tracheophyta</taxon>
        <taxon>Spermatophyta</taxon>
        <taxon>Magnoliopsida</taxon>
        <taxon>Ranunculales</taxon>
        <taxon>Ranunculaceae</taxon>
        <taxon>Thalictroideae</taxon>
        <taxon>Thalictrum</taxon>
    </lineage>
</organism>
<feature type="non-terminal residue" evidence="2">
    <location>
        <position position="1"/>
    </location>
</feature>
<dbReference type="AlphaFoldDB" id="A0A7J6WFG0"/>
<feature type="compositionally biased region" description="Polar residues" evidence="1">
    <location>
        <begin position="56"/>
        <end position="66"/>
    </location>
</feature>
<evidence type="ECO:0000256" key="1">
    <source>
        <dbReference type="SAM" id="MobiDB-lite"/>
    </source>
</evidence>
<evidence type="ECO:0000313" key="3">
    <source>
        <dbReference type="Proteomes" id="UP000554482"/>
    </source>
</evidence>
<gene>
    <name evidence="2" type="ORF">FRX31_014227</name>
</gene>
<feature type="compositionally biased region" description="Basic and acidic residues" evidence="1">
    <location>
        <begin position="68"/>
        <end position="99"/>
    </location>
</feature>
<proteinExistence type="predicted"/>
<accession>A0A7J6WFG0</accession>
<dbReference type="Proteomes" id="UP000554482">
    <property type="component" value="Unassembled WGS sequence"/>
</dbReference>
<dbReference type="EMBL" id="JABWDY010016320">
    <property type="protein sequence ID" value="KAF5196186.1"/>
    <property type="molecule type" value="Genomic_DNA"/>
</dbReference>
<feature type="region of interest" description="Disordered" evidence="1">
    <location>
        <begin position="1"/>
        <end position="106"/>
    </location>
</feature>
<keyword evidence="3" id="KW-1185">Reference proteome</keyword>
<sequence length="106" mass="11276">KGARLPSDISRGAGKKRTPPLPSDDFFSGGDVSASHQQKKRKTTTAADAVVLPSDEGSSGRPTPNVSKDSDTSKKDKGVVHADEDKKVGTDRSKFEAERQAGAFEY</sequence>
<protein>
    <submittedName>
        <fullName evidence="2">Uncharacterized protein</fullName>
    </submittedName>
</protein>